<dbReference type="InterPro" id="IPR011990">
    <property type="entry name" value="TPR-like_helical_dom_sf"/>
</dbReference>
<evidence type="ECO:0000313" key="1">
    <source>
        <dbReference type="EMBL" id="EEW08292.1"/>
    </source>
</evidence>
<dbReference type="Gene3D" id="1.25.40.10">
    <property type="entry name" value="Tetratricopeptide repeat domain"/>
    <property type="match status" value="1"/>
</dbReference>
<gene>
    <name evidence="1" type="ORF">VMB_05910</name>
</gene>
<dbReference type="SUPFAM" id="SSF81901">
    <property type="entry name" value="HCP-like"/>
    <property type="match status" value="1"/>
</dbReference>
<accession>D2YAP4</accession>
<dbReference type="Proteomes" id="UP000004827">
    <property type="component" value="Unassembled WGS sequence"/>
</dbReference>
<protein>
    <recommendedName>
        <fullName evidence="3">Sel1 repeat family protein</fullName>
    </recommendedName>
</protein>
<reference evidence="1 2" key="1">
    <citation type="journal article" date="2009" name="BMC Evol. Biol.">
        <title>Genomic taxonomy of Vibrios.</title>
        <authorList>
            <person name="Thompson C.C."/>
            <person name="Vicente A.C."/>
            <person name="Souza R.C."/>
            <person name="Vasconcelos A.T."/>
            <person name="Vesth T."/>
            <person name="Alves N.Jr."/>
            <person name="Ussery D.W."/>
            <person name="Iida T."/>
            <person name="Thompson F.L."/>
        </authorList>
    </citation>
    <scope>NUCLEOTIDE SEQUENCE [LARGE SCALE GENOMIC DNA]</scope>
    <source>
        <strain evidence="1 2">VM603</strain>
    </source>
</reference>
<organism evidence="1 2">
    <name type="scientific">Vibrio mimicus VM603</name>
    <dbReference type="NCBI Taxonomy" id="671074"/>
    <lineage>
        <taxon>Bacteria</taxon>
        <taxon>Pseudomonadati</taxon>
        <taxon>Pseudomonadota</taxon>
        <taxon>Gammaproteobacteria</taxon>
        <taxon>Vibrionales</taxon>
        <taxon>Vibrionaceae</taxon>
        <taxon>Vibrio</taxon>
    </lineage>
</organism>
<dbReference type="EMBL" id="ACYU01000018">
    <property type="protein sequence ID" value="EEW08292.1"/>
    <property type="molecule type" value="Genomic_DNA"/>
</dbReference>
<name>D2YAP4_VIBMI</name>
<dbReference type="AlphaFoldDB" id="D2YAP4"/>
<proteinExistence type="predicted"/>
<comment type="caution">
    <text evidence="1">The sequence shown here is derived from an EMBL/GenBank/DDBJ whole genome shotgun (WGS) entry which is preliminary data.</text>
</comment>
<evidence type="ECO:0008006" key="3">
    <source>
        <dbReference type="Google" id="ProtNLM"/>
    </source>
</evidence>
<sequence>MVSLLRERVMQWIVVVCYRERAVSISGKVLICAAGLLSVFSSFSNEISYDMQQLTAQQAFENGRLLRAQFKNLTARQYLKYAADLGEPNAAYLYTMEVVNYRTTIRTPPESQHYLLLAAEGGSRQAMRVLYQDGAWLRAIERDLWQQRYFNAVIELGASEPSQAAYELALYYQESDPKLSQFYLNIAVDFQHPAGLMLWAEQISQGKDSYPMPGSRTTEIRKTYLQAAETGYIPAIRKFIQLLESKGKYEDAYYWRQQAVQHGDLTALVAMGNILSGNSELYRFVEPDLKQAKAYFGLYLEIAGSDRLGNVYQNSQKQLIDISSKLNEHEEEIVLEIEMQIEKYQPFFNHDLYWDN</sequence>
<evidence type="ECO:0000313" key="2">
    <source>
        <dbReference type="Proteomes" id="UP000004827"/>
    </source>
</evidence>